<accession>B0DUB6</accession>
<gene>
    <name evidence="1" type="ORF">LACBIDRAFT_310433</name>
</gene>
<dbReference type="InParanoid" id="B0DUB6"/>
<dbReference type="PANTHER" id="PTHR33099:SF13">
    <property type="entry name" value="F-BOX DOMAIN-CONTAINING PROTEIN-RELATED"/>
    <property type="match status" value="1"/>
</dbReference>
<sequence>MSTTLSDRITAVGNVILKERPFCTGTCSLTKDAGLLFFRKGDAAGWVDLADPSDTKLQELLESCDQAPVSNGSSPNAWKMDNSKFSTRLDARLVDAGVMEHVTTELVNLCNSTPEKIRSELFQLNVYGPGSSVEAHKGVPSNGMFGSLVVFFPTRHEGGVVHIRHKGKEWSFDPAAITAAQESPSIAFIALDSDAEREITVVNSGYCVTITYNLYFDDSDISATPQKGIDEGEALHKCLSALLDNAEFLPDGGYLGFGLRYIYPVTINNNESYSLRKVIKSLKGRDAVIKRVLEQLGLSPKLKILYEVEEDCSAFLVMLDSVDSFPEDQTNCIPTLREALPGSPSAVVLRETDEDTDATDCYGGIIPSKRIHWVTPRLTSFTHIMSQYITCGYGDEVSLRYASGDICLVVEIPVTGKRLKRKRGGRKSGGN</sequence>
<dbReference type="Proteomes" id="UP000001194">
    <property type="component" value="Unassembled WGS sequence"/>
</dbReference>
<dbReference type="KEGG" id="lbc:LACBIDRAFT_310433"/>
<dbReference type="OrthoDB" id="2978433at2759"/>
<reference evidence="1 2" key="1">
    <citation type="journal article" date="2008" name="Nature">
        <title>The genome of Laccaria bicolor provides insights into mycorrhizal symbiosis.</title>
        <authorList>
            <person name="Martin F."/>
            <person name="Aerts A."/>
            <person name="Ahren D."/>
            <person name="Brun A."/>
            <person name="Danchin E.G.J."/>
            <person name="Duchaussoy F."/>
            <person name="Gibon J."/>
            <person name="Kohler A."/>
            <person name="Lindquist E."/>
            <person name="Pereda V."/>
            <person name="Salamov A."/>
            <person name="Shapiro H.J."/>
            <person name="Wuyts J."/>
            <person name="Blaudez D."/>
            <person name="Buee M."/>
            <person name="Brokstein P."/>
            <person name="Canbaeck B."/>
            <person name="Cohen D."/>
            <person name="Courty P.E."/>
            <person name="Coutinho P.M."/>
            <person name="Delaruelle C."/>
            <person name="Detter J.C."/>
            <person name="Deveau A."/>
            <person name="DiFazio S."/>
            <person name="Duplessis S."/>
            <person name="Fraissinet-Tachet L."/>
            <person name="Lucic E."/>
            <person name="Frey-Klett P."/>
            <person name="Fourrey C."/>
            <person name="Feussner I."/>
            <person name="Gay G."/>
            <person name="Grimwood J."/>
            <person name="Hoegger P.J."/>
            <person name="Jain P."/>
            <person name="Kilaru S."/>
            <person name="Labbe J."/>
            <person name="Lin Y.C."/>
            <person name="Legue V."/>
            <person name="Le Tacon F."/>
            <person name="Marmeisse R."/>
            <person name="Melayah D."/>
            <person name="Montanini B."/>
            <person name="Muratet M."/>
            <person name="Nehls U."/>
            <person name="Niculita-Hirzel H."/>
            <person name="Oudot-Le Secq M.P."/>
            <person name="Peter M."/>
            <person name="Quesneville H."/>
            <person name="Rajashekar B."/>
            <person name="Reich M."/>
            <person name="Rouhier N."/>
            <person name="Schmutz J."/>
            <person name="Yin T."/>
            <person name="Chalot M."/>
            <person name="Henrissat B."/>
            <person name="Kuees U."/>
            <person name="Lucas S."/>
            <person name="Van de Peer Y."/>
            <person name="Podila G.K."/>
            <person name="Polle A."/>
            <person name="Pukkila P.J."/>
            <person name="Richardson P.M."/>
            <person name="Rouze P."/>
            <person name="Sanders I.R."/>
            <person name="Stajich J.E."/>
            <person name="Tunlid A."/>
            <person name="Tuskan G."/>
            <person name="Grigoriev I.V."/>
        </authorList>
    </citation>
    <scope>NUCLEOTIDE SEQUENCE [LARGE SCALE GENOMIC DNA]</scope>
    <source>
        <strain evidence="2">S238N-H82 / ATCC MYA-4686</strain>
    </source>
</reference>
<organism evidence="2">
    <name type="scientific">Laccaria bicolor (strain S238N-H82 / ATCC MYA-4686)</name>
    <name type="common">Bicoloured deceiver</name>
    <name type="synonym">Laccaria laccata var. bicolor</name>
    <dbReference type="NCBI Taxonomy" id="486041"/>
    <lineage>
        <taxon>Eukaryota</taxon>
        <taxon>Fungi</taxon>
        <taxon>Dikarya</taxon>
        <taxon>Basidiomycota</taxon>
        <taxon>Agaricomycotina</taxon>
        <taxon>Agaricomycetes</taxon>
        <taxon>Agaricomycetidae</taxon>
        <taxon>Agaricales</taxon>
        <taxon>Agaricineae</taxon>
        <taxon>Hydnangiaceae</taxon>
        <taxon>Laccaria</taxon>
    </lineage>
</organism>
<evidence type="ECO:0000313" key="1">
    <source>
        <dbReference type="EMBL" id="EDR01773.1"/>
    </source>
</evidence>
<dbReference type="EMBL" id="DS547136">
    <property type="protein sequence ID" value="EDR01773.1"/>
    <property type="molecule type" value="Genomic_DNA"/>
</dbReference>
<evidence type="ECO:0000313" key="2">
    <source>
        <dbReference type="Proteomes" id="UP000001194"/>
    </source>
</evidence>
<keyword evidence="2" id="KW-1185">Reference proteome</keyword>
<dbReference type="RefSeq" id="XP_001887586.1">
    <property type="nucleotide sequence ID" value="XM_001887551.1"/>
</dbReference>
<dbReference type="GeneID" id="6083248"/>
<dbReference type="HOGENOM" id="CLU_019613_2_1_1"/>
<protein>
    <submittedName>
        <fullName evidence="1">Predicted protein</fullName>
    </submittedName>
</protein>
<name>B0DUB6_LACBS</name>
<proteinExistence type="predicted"/>
<dbReference type="AlphaFoldDB" id="B0DUB6"/>
<dbReference type="PANTHER" id="PTHR33099">
    <property type="entry name" value="FE2OG DIOXYGENASE DOMAIN-CONTAINING PROTEIN"/>
    <property type="match status" value="1"/>
</dbReference>